<dbReference type="InterPro" id="IPR006691">
    <property type="entry name" value="GyrA/parC_rep"/>
</dbReference>
<evidence type="ECO:0000256" key="4">
    <source>
        <dbReference type="ARBA" id="ARBA00023125"/>
    </source>
</evidence>
<name>A0A6J6EZZ7_9ZZZZ</name>
<dbReference type="GO" id="GO:0009330">
    <property type="term" value="C:DNA topoisomerase type II (double strand cut, ATP-hydrolyzing) complex"/>
    <property type="evidence" value="ECO:0007669"/>
    <property type="project" value="TreeGrafter"/>
</dbReference>
<keyword evidence="5" id="KW-0413">Isomerase</keyword>
<dbReference type="GO" id="GO:0003918">
    <property type="term" value="F:DNA topoisomerase type II (double strand cut, ATP-hydrolyzing) activity"/>
    <property type="evidence" value="ECO:0007669"/>
    <property type="project" value="UniProtKB-EC"/>
</dbReference>
<dbReference type="InterPro" id="IPR013760">
    <property type="entry name" value="Topo_IIA-like_dom_sf"/>
</dbReference>
<dbReference type="AlphaFoldDB" id="A0A6J6EZZ7"/>
<dbReference type="SUPFAM" id="SSF101904">
    <property type="entry name" value="GyrA/ParC C-terminal domain-like"/>
    <property type="match status" value="1"/>
</dbReference>
<feature type="domain" description="Topo IIA-type catalytic" evidence="6">
    <location>
        <begin position="56"/>
        <end position="527"/>
    </location>
</feature>
<dbReference type="Gene3D" id="2.120.10.90">
    <property type="entry name" value="DNA gyrase/topoisomerase IV, subunit A, C-terminal"/>
    <property type="match status" value="1"/>
</dbReference>
<gene>
    <name evidence="7" type="ORF">UFOPK1493_03136</name>
</gene>
<protein>
    <recommendedName>
        <fullName evidence="2">DNA topoisomerase (ATP-hydrolyzing)</fullName>
        <ecNumber evidence="2">5.6.2.2</ecNumber>
    </recommendedName>
</protein>
<keyword evidence="3" id="KW-0799">Topoisomerase</keyword>
<dbReference type="InterPro" id="IPR013758">
    <property type="entry name" value="Topo_IIA_A/C_ab"/>
</dbReference>
<dbReference type="InterPro" id="IPR050220">
    <property type="entry name" value="Type_II_DNA_Topoisomerases"/>
</dbReference>
<dbReference type="CDD" id="cd00187">
    <property type="entry name" value="TOP4c"/>
    <property type="match status" value="1"/>
</dbReference>
<accession>A0A6J6EZZ7</accession>
<dbReference type="InterPro" id="IPR013757">
    <property type="entry name" value="Topo_IIA_A_a_sf"/>
</dbReference>
<sequence>MATTKGKGTGKGTPKASNRVVPTADFEEVVVELPAVEQLDRDYFAYGQQVIEDRAVPSAADGLKPVHRRILWDMHIQRLFPDRPFVKTARVVGDTMALFHPHGDQSIADALTRLAQPFANLVPLLDFHGNYGSPDFAPAAARYTETRLGFAGMLMLDDIDLGTVPMVENYEGSTEEPLVLPAAFPQLLVNGANGIAVGLSSYLPPHDPREVIAATLHLIANPKATVDELMEHLPGPSFPQECTITNGDEMTDIYRAGVGRVVVRGAWTVEELGRGRQQLVITSLPYADTTTGSTEKFIAAVGDALDEGNLAGIVDYNDESSDGATRLTLGLASGITADQVIPALLRWTNLQVTNKVQMHFLDEHGSVRLYNLRSVIQAWIDHRIRVIVRRSERRLEKIDDRLHRLRGFLAVLIDIDRTIQIVRTSKTRAIARTSLMAEFEIDEGQANAVLDLSLGQLTEDAVIEFQKEAVELEKEAAKLRKLLGSPTALRRQVGTELEEVLPQFDGVAPRVTTITTEVAQRVSKAAMVLDEPISVMVDANGYMQALRASSKAKPKLEPLRTFETSTAQNLVVITSSGQLHRALGTAVPTDKPTAAVNVFAGLDPADRVLGWWVDPTFPTDLLLVMSDGQVKRIEGDDLVGGDRKGGISLVKVSPGARVVQVLEFHGDRPVLIVTRNGQAVRFVPDDVRPMGRSAAGVRGIKLAPGDEVVGAIHPAADDDRLLVVQAKGGAKRVAISEFPVQGRASKGVKCAQVTPKSGQVVAVVGTTDSGSVTVRDADGNVSVVSSGAFSLAARDAAGAKVRNFPGVVTAFEHP</sequence>
<evidence type="ECO:0000256" key="5">
    <source>
        <dbReference type="ARBA" id="ARBA00023235"/>
    </source>
</evidence>
<keyword evidence="4" id="KW-0238">DNA-binding</keyword>
<dbReference type="InterPro" id="IPR035516">
    <property type="entry name" value="Gyrase/topoIV_suA_C"/>
</dbReference>
<dbReference type="GO" id="GO:0006265">
    <property type="term" value="P:DNA topological change"/>
    <property type="evidence" value="ECO:0007669"/>
    <property type="project" value="InterPro"/>
</dbReference>
<dbReference type="Pfam" id="PF00521">
    <property type="entry name" value="DNA_topoisoIV"/>
    <property type="match status" value="1"/>
</dbReference>
<dbReference type="GO" id="GO:0003677">
    <property type="term" value="F:DNA binding"/>
    <property type="evidence" value="ECO:0007669"/>
    <property type="project" value="UniProtKB-KW"/>
</dbReference>
<evidence type="ECO:0000256" key="2">
    <source>
        <dbReference type="ARBA" id="ARBA00012895"/>
    </source>
</evidence>
<reference evidence="7" key="1">
    <citation type="submission" date="2020-05" db="EMBL/GenBank/DDBJ databases">
        <authorList>
            <person name="Chiriac C."/>
            <person name="Salcher M."/>
            <person name="Ghai R."/>
            <person name="Kavagutti S V."/>
        </authorList>
    </citation>
    <scope>NUCLEOTIDE SEQUENCE</scope>
</reference>
<dbReference type="Gene3D" id="3.30.1360.40">
    <property type="match status" value="1"/>
</dbReference>
<dbReference type="SMART" id="SM00434">
    <property type="entry name" value="TOP4c"/>
    <property type="match status" value="1"/>
</dbReference>
<dbReference type="GO" id="GO:0005737">
    <property type="term" value="C:cytoplasm"/>
    <property type="evidence" value="ECO:0007669"/>
    <property type="project" value="TreeGrafter"/>
</dbReference>
<dbReference type="PROSITE" id="PS52040">
    <property type="entry name" value="TOPO_IIA"/>
    <property type="match status" value="1"/>
</dbReference>
<evidence type="ECO:0000256" key="3">
    <source>
        <dbReference type="ARBA" id="ARBA00023029"/>
    </source>
</evidence>
<dbReference type="EC" id="5.6.2.2" evidence="2"/>
<dbReference type="SUPFAM" id="SSF56719">
    <property type="entry name" value="Type II DNA topoisomerase"/>
    <property type="match status" value="1"/>
</dbReference>
<dbReference type="Gene3D" id="1.10.268.10">
    <property type="entry name" value="Topoisomerase, domain 3"/>
    <property type="match status" value="1"/>
</dbReference>
<proteinExistence type="inferred from homology"/>
<evidence type="ECO:0000256" key="1">
    <source>
        <dbReference type="ARBA" id="ARBA00008263"/>
    </source>
</evidence>
<dbReference type="Pfam" id="PF03989">
    <property type="entry name" value="DNA_gyraseA_C"/>
    <property type="match status" value="3"/>
</dbReference>
<dbReference type="PANTHER" id="PTHR43493:SF5">
    <property type="entry name" value="DNA GYRASE SUBUNIT A, CHLOROPLASTIC_MITOCHONDRIAL"/>
    <property type="match status" value="1"/>
</dbReference>
<dbReference type="Gene3D" id="3.90.199.10">
    <property type="entry name" value="Topoisomerase II, domain 5"/>
    <property type="match status" value="1"/>
</dbReference>
<dbReference type="InterPro" id="IPR002205">
    <property type="entry name" value="Topo_IIA_dom_A"/>
</dbReference>
<comment type="similarity">
    <text evidence="1">Belongs to the type II topoisomerase GyrA/ParC subunit family.</text>
</comment>
<evidence type="ECO:0000313" key="7">
    <source>
        <dbReference type="EMBL" id="CAB4581706.1"/>
    </source>
</evidence>
<dbReference type="PANTHER" id="PTHR43493">
    <property type="entry name" value="DNA GYRASE/TOPOISOMERASE SUBUNIT A"/>
    <property type="match status" value="1"/>
</dbReference>
<evidence type="ECO:0000259" key="6">
    <source>
        <dbReference type="PROSITE" id="PS52040"/>
    </source>
</evidence>
<dbReference type="GO" id="GO:0005524">
    <property type="term" value="F:ATP binding"/>
    <property type="evidence" value="ECO:0007669"/>
    <property type="project" value="InterPro"/>
</dbReference>
<dbReference type="EMBL" id="CAEZSR010000159">
    <property type="protein sequence ID" value="CAB4581706.1"/>
    <property type="molecule type" value="Genomic_DNA"/>
</dbReference>
<organism evidence="7">
    <name type="scientific">freshwater metagenome</name>
    <dbReference type="NCBI Taxonomy" id="449393"/>
    <lineage>
        <taxon>unclassified sequences</taxon>
        <taxon>metagenomes</taxon>
        <taxon>ecological metagenomes</taxon>
    </lineage>
</organism>